<dbReference type="InterPro" id="IPR050840">
    <property type="entry name" value="Adaptor_Complx_Large_Subunit"/>
</dbReference>
<dbReference type="PANTHER" id="PTHR22780">
    <property type="entry name" value="ADAPTIN, ALPHA/GAMMA/EPSILON"/>
    <property type="match status" value="1"/>
</dbReference>
<dbReference type="GO" id="GO:0016192">
    <property type="term" value="P:vesicle-mediated transport"/>
    <property type="evidence" value="ECO:0007669"/>
    <property type="project" value="InterPro"/>
</dbReference>
<dbReference type="Pfam" id="PF01602">
    <property type="entry name" value="Adaptin_N"/>
    <property type="match status" value="1"/>
</dbReference>
<keyword evidence="4" id="KW-0472">Membrane</keyword>
<sequence>MILIQKDCPPDYLYYSIPTPWLLIKLFKILQYLKTSDEEKSLLTTLNGVINYTFTICISSTTDIQSYNIRYGLAVEAINLAIHLGNSNGLIQKSLTALESFIVSSDPNARYLGLEALAHLSSKFNDVTFFQKNKSVFYSALNIKDESIQARALDLLFTVCRIENAKEIVEKLLIVLKRTNSNLKSEITTKIALLTEKYATEYTWYVDVMFEIISVEDSSLDNEVWHRVVQVILGHEGLQLYAVRLSLQKIRTKEPSNVGTNVYVFLIGQLGNLISSEPQSSPMDLVSSIEYYIKNGNHEVRSISATAIAKLMSKFPEIRQDSIKILNDSLECPSIEFQQRVREYIAVAELEDPELMKVVFESSSGLNFESALMSKMLSRKDSKLGDRRTWIPGSRLLSDQNSLNSKQFESSPKNNIQSALSKIHEISSTVNKTANTNNSPTLNGTVSSVKNDYDYLLWNSEGTLHEDSEILVKVKLGFKPPLANLTLLIVNKKEFQLNNFSISIIHPQDNTSPEDDSGLRLFSSSFEQNVSNLTLIPNVEMDFDYQFVCNEFFEAVPKFNISFSYDTSSESIEKSVLIPVPISFLHFIEQVELNKEDFFSRWKQLQGPPYQSQAVFAPAMNSWTKYKNTSLIRAQIIDFGKKMKLNSSSSTDSLTGGSSDGINAAENSTKESLDSLNGAPTAPSSSKPKSPEISVDSALTDMNKVYTKYLFSKLGFYSVPNADSDPYNFVGVGIATTARGGRFGTLIRYEFNHEDKMCQVIVRATNSDISLLLLNEIKRLLTL</sequence>
<accession>A0A1R1X872</accession>
<name>A0A1R1X872_9FUNG</name>
<evidence type="ECO:0000256" key="2">
    <source>
        <dbReference type="ARBA" id="ARBA00022448"/>
    </source>
</evidence>
<feature type="domain" description="Clathrin adaptor alpha-adaptin appendage C-terminal subdomain" evidence="7">
    <location>
        <begin position="587"/>
        <end position="635"/>
    </location>
</feature>
<evidence type="ECO:0000256" key="1">
    <source>
        <dbReference type="ARBA" id="ARBA00004308"/>
    </source>
</evidence>
<dbReference type="Gene3D" id="3.30.310.10">
    <property type="entry name" value="TATA-Binding Protein"/>
    <property type="match status" value="2"/>
</dbReference>
<dbReference type="InterPro" id="IPR003164">
    <property type="entry name" value="Clathrin_a-adaptin_app_sub_C"/>
</dbReference>
<evidence type="ECO:0000313" key="9">
    <source>
        <dbReference type="Proteomes" id="UP000187283"/>
    </source>
</evidence>
<protein>
    <submittedName>
        <fullName evidence="8">AP-2 complex subunit alpha</fullName>
    </submittedName>
</protein>
<comment type="subcellular location">
    <subcellularLocation>
        <location evidence="1">Endomembrane system</location>
    </subcellularLocation>
</comment>
<dbReference type="GO" id="GO:0030131">
    <property type="term" value="C:clathrin adaptor complex"/>
    <property type="evidence" value="ECO:0007669"/>
    <property type="project" value="InterPro"/>
</dbReference>
<dbReference type="Pfam" id="PF02296">
    <property type="entry name" value="Alpha_adaptin_C"/>
    <property type="match status" value="2"/>
</dbReference>
<dbReference type="SUPFAM" id="SSF55711">
    <property type="entry name" value="Subdomain of clathrin and coatomer appendage domain"/>
    <property type="match status" value="2"/>
</dbReference>
<reference evidence="8 9" key="1">
    <citation type="submission" date="2017-01" db="EMBL/GenBank/DDBJ databases">
        <authorList>
            <person name="Mah S.A."/>
            <person name="Swanson W.J."/>
            <person name="Moy G.W."/>
            <person name="Vacquier V.D."/>
        </authorList>
    </citation>
    <scope>NUCLEOTIDE SEQUENCE [LARGE SCALE GENOMIC DNA]</scope>
    <source>
        <strain evidence="8 9">GSMNP</strain>
    </source>
</reference>
<dbReference type="Proteomes" id="UP000187283">
    <property type="component" value="Unassembled WGS sequence"/>
</dbReference>
<evidence type="ECO:0000256" key="4">
    <source>
        <dbReference type="ARBA" id="ARBA00023136"/>
    </source>
</evidence>
<dbReference type="InterPro" id="IPR013041">
    <property type="entry name" value="Clathrin_app_Ig-like_sf"/>
</dbReference>
<comment type="caution">
    <text evidence="8">The sequence shown here is derived from an EMBL/GenBank/DDBJ whole genome shotgun (WGS) entry which is preliminary data.</text>
</comment>
<dbReference type="SUPFAM" id="SSF49348">
    <property type="entry name" value="Clathrin adaptor appendage domain"/>
    <property type="match status" value="1"/>
</dbReference>
<keyword evidence="2" id="KW-0813">Transport</keyword>
<gene>
    <name evidence="8" type="ORF">AYI70_g10077</name>
</gene>
<dbReference type="STRING" id="133412.A0A1R1X872"/>
<dbReference type="SUPFAM" id="SSF48371">
    <property type="entry name" value="ARM repeat"/>
    <property type="match status" value="1"/>
</dbReference>
<feature type="compositionally biased region" description="Low complexity" evidence="5">
    <location>
        <begin position="679"/>
        <end position="688"/>
    </location>
</feature>
<evidence type="ECO:0000259" key="6">
    <source>
        <dbReference type="Pfam" id="PF01602"/>
    </source>
</evidence>
<evidence type="ECO:0000313" key="8">
    <source>
        <dbReference type="EMBL" id="OMJ10841.1"/>
    </source>
</evidence>
<evidence type="ECO:0000256" key="5">
    <source>
        <dbReference type="SAM" id="MobiDB-lite"/>
    </source>
</evidence>
<keyword evidence="9" id="KW-1185">Reference proteome</keyword>
<proteinExistence type="predicted"/>
<dbReference type="OrthoDB" id="28053at2759"/>
<dbReference type="Gene3D" id="2.60.40.1230">
    <property type="match status" value="1"/>
</dbReference>
<dbReference type="Gene3D" id="1.25.10.10">
    <property type="entry name" value="Leucine-rich Repeat Variant"/>
    <property type="match status" value="1"/>
</dbReference>
<evidence type="ECO:0000259" key="7">
    <source>
        <dbReference type="Pfam" id="PF02296"/>
    </source>
</evidence>
<dbReference type="GO" id="GO:0012505">
    <property type="term" value="C:endomembrane system"/>
    <property type="evidence" value="ECO:0007669"/>
    <property type="project" value="UniProtKB-SubCell"/>
</dbReference>
<dbReference type="GO" id="GO:0006886">
    <property type="term" value="P:intracellular protein transport"/>
    <property type="evidence" value="ECO:0007669"/>
    <property type="project" value="InterPro"/>
</dbReference>
<organism evidence="8 9">
    <name type="scientific">Smittium culicis</name>
    <dbReference type="NCBI Taxonomy" id="133412"/>
    <lineage>
        <taxon>Eukaryota</taxon>
        <taxon>Fungi</taxon>
        <taxon>Fungi incertae sedis</taxon>
        <taxon>Zoopagomycota</taxon>
        <taxon>Kickxellomycotina</taxon>
        <taxon>Harpellomycetes</taxon>
        <taxon>Harpellales</taxon>
        <taxon>Legeriomycetaceae</taxon>
        <taxon>Smittium</taxon>
    </lineage>
</organism>
<dbReference type="EMBL" id="LSSN01004811">
    <property type="protein sequence ID" value="OMJ10841.1"/>
    <property type="molecule type" value="Genomic_DNA"/>
</dbReference>
<feature type="domain" description="Clathrin adaptor alpha-adaptin appendage C-terminal subdomain" evidence="7">
    <location>
        <begin position="698"/>
        <end position="775"/>
    </location>
</feature>
<dbReference type="InterPro" id="IPR016024">
    <property type="entry name" value="ARM-type_fold"/>
</dbReference>
<feature type="compositionally biased region" description="Low complexity" evidence="5">
    <location>
        <begin position="648"/>
        <end position="661"/>
    </location>
</feature>
<dbReference type="InterPro" id="IPR011989">
    <property type="entry name" value="ARM-like"/>
</dbReference>
<keyword evidence="3" id="KW-0653">Protein transport</keyword>
<feature type="domain" description="Clathrin/coatomer adaptor adaptin-like N-terminal" evidence="6">
    <location>
        <begin position="16"/>
        <end position="349"/>
    </location>
</feature>
<dbReference type="InterPro" id="IPR012295">
    <property type="entry name" value="TBP_dom_sf"/>
</dbReference>
<evidence type="ECO:0000256" key="3">
    <source>
        <dbReference type="ARBA" id="ARBA00022927"/>
    </source>
</evidence>
<dbReference type="InterPro" id="IPR009028">
    <property type="entry name" value="Coatomer/calthrin_app_sub_C"/>
</dbReference>
<dbReference type="InterPro" id="IPR002553">
    <property type="entry name" value="Clathrin/coatomer_adapt-like_N"/>
</dbReference>
<dbReference type="AlphaFoldDB" id="A0A1R1X872"/>
<feature type="region of interest" description="Disordered" evidence="5">
    <location>
        <begin position="648"/>
        <end position="693"/>
    </location>
</feature>